<protein>
    <submittedName>
        <fullName evidence="2">Uncharacterized protein</fullName>
    </submittedName>
</protein>
<feature type="compositionally biased region" description="Polar residues" evidence="1">
    <location>
        <begin position="73"/>
        <end position="86"/>
    </location>
</feature>
<feature type="region of interest" description="Disordered" evidence="1">
    <location>
        <begin position="57"/>
        <end position="92"/>
    </location>
</feature>
<evidence type="ECO:0000256" key="1">
    <source>
        <dbReference type="SAM" id="MobiDB-lite"/>
    </source>
</evidence>
<accession>A0A0L6UJ19</accession>
<dbReference type="VEuPathDB" id="FungiDB:VP01_5618g1"/>
<comment type="caution">
    <text evidence="2">The sequence shown here is derived from an EMBL/GenBank/DDBJ whole genome shotgun (WGS) entry which is preliminary data.</text>
</comment>
<gene>
    <name evidence="2" type="ORF">VP01_5618g1</name>
</gene>
<dbReference type="OrthoDB" id="2507294at2759"/>
<evidence type="ECO:0000313" key="2">
    <source>
        <dbReference type="EMBL" id="KNZ48503.1"/>
    </source>
</evidence>
<sequence>MYIPKSIKVMYKIHSDMENKFLQLNTKINVVDQQLSSLAAMICQKFEQLHQSIQTIQETRRSPLSLSPDKVPSGQTSTSQAQTPNNREVKGRHINSNPEVSFIRHVPPHIPTNLQPGEGHNSNNKIEIPRIKDLPKFTGEGEYDHLELVRTIELLKEDFELGELAISGRLNSLLKGNAWRWHNDFRIANGRQPWNIN</sequence>
<organism evidence="2 3">
    <name type="scientific">Puccinia sorghi</name>
    <dbReference type="NCBI Taxonomy" id="27349"/>
    <lineage>
        <taxon>Eukaryota</taxon>
        <taxon>Fungi</taxon>
        <taxon>Dikarya</taxon>
        <taxon>Basidiomycota</taxon>
        <taxon>Pucciniomycotina</taxon>
        <taxon>Pucciniomycetes</taxon>
        <taxon>Pucciniales</taxon>
        <taxon>Pucciniaceae</taxon>
        <taxon>Puccinia</taxon>
    </lineage>
</organism>
<keyword evidence="3" id="KW-1185">Reference proteome</keyword>
<name>A0A0L6UJ19_9BASI</name>
<dbReference type="EMBL" id="LAVV01010850">
    <property type="protein sequence ID" value="KNZ48503.1"/>
    <property type="molecule type" value="Genomic_DNA"/>
</dbReference>
<evidence type="ECO:0000313" key="3">
    <source>
        <dbReference type="Proteomes" id="UP000037035"/>
    </source>
</evidence>
<dbReference type="AlphaFoldDB" id="A0A0L6UJ19"/>
<reference evidence="2 3" key="1">
    <citation type="submission" date="2015-08" db="EMBL/GenBank/DDBJ databases">
        <title>Next Generation Sequencing and Analysis of the Genome of Puccinia sorghi L Schw, the Causal Agent of Maize Common Rust.</title>
        <authorList>
            <person name="Rochi L."/>
            <person name="Burguener G."/>
            <person name="Darino M."/>
            <person name="Turjanski A."/>
            <person name="Kreff E."/>
            <person name="Dieguez M.J."/>
            <person name="Sacco F."/>
        </authorList>
    </citation>
    <scope>NUCLEOTIDE SEQUENCE [LARGE SCALE GENOMIC DNA]</scope>
    <source>
        <strain evidence="2 3">RO10H11247</strain>
    </source>
</reference>
<dbReference type="Proteomes" id="UP000037035">
    <property type="component" value="Unassembled WGS sequence"/>
</dbReference>
<proteinExistence type="predicted"/>